<evidence type="ECO:0000313" key="2">
    <source>
        <dbReference type="EMBL" id="PIR41877.1"/>
    </source>
</evidence>
<evidence type="ECO:0008006" key="4">
    <source>
        <dbReference type="Google" id="ProtNLM"/>
    </source>
</evidence>
<dbReference type="Proteomes" id="UP000230208">
    <property type="component" value="Unassembled WGS sequence"/>
</dbReference>
<keyword evidence="1" id="KW-0732">Signal</keyword>
<dbReference type="EMBL" id="PCXP01000019">
    <property type="protein sequence ID" value="PIR41877.1"/>
    <property type="molecule type" value="Genomic_DNA"/>
</dbReference>
<feature type="chain" id="PRO_5013755892" description="Outer membrane protein beta-barrel domain-containing protein" evidence="1">
    <location>
        <begin position="28"/>
        <end position="262"/>
    </location>
</feature>
<organism evidence="2 3">
    <name type="scientific">Candidatus Yanofskybacteria bacterium CG10_big_fil_rev_8_21_14_0_10_37_15</name>
    <dbReference type="NCBI Taxonomy" id="1975097"/>
    <lineage>
        <taxon>Bacteria</taxon>
        <taxon>Candidatus Yanofskyibacteriota</taxon>
    </lineage>
</organism>
<sequence length="262" mass="29640">MLNKKISFCFFSLILLLLAGTSIQGQQQEEKNKKKNIHYILTSGFHNKYLGNDGAVFHDKPLLQTDFFIEFPKIFDGCFIDIWISFGLDGTDFSSDFGDEVDVTGGCRKEISFGFKFNGEVSWYDIFPVFSLKNGDVIKLKARISRPLHIRGEGFVLYFSDEIYLISKQTEHLKGGAIIRSGIDWNKKIKNRVYVETGMEIFYDNGAFLFDNGWFSKSQLGFGGIAGPLKFGPKLVTIIPLTEVNDNRKTEIALSFGVSVIF</sequence>
<accession>A0A2H0R5U1</accession>
<gene>
    <name evidence="2" type="ORF">COV30_01655</name>
</gene>
<protein>
    <recommendedName>
        <fullName evidence="4">Outer membrane protein beta-barrel domain-containing protein</fullName>
    </recommendedName>
</protein>
<proteinExistence type="predicted"/>
<evidence type="ECO:0000313" key="3">
    <source>
        <dbReference type="Proteomes" id="UP000230208"/>
    </source>
</evidence>
<evidence type="ECO:0000256" key="1">
    <source>
        <dbReference type="SAM" id="SignalP"/>
    </source>
</evidence>
<reference evidence="2 3" key="1">
    <citation type="submission" date="2017-09" db="EMBL/GenBank/DDBJ databases">
        <title>Depth-based differentiation of microbial function through sediment-hosted aquifers and enrichment of novel symbionts in the deep terrestrial subsurface.</title>
        <authorList>
            <person name="Probst A.J."/>
            <person name="Ladd B."/>
            <person name="Jarett J.K."/>
            <person name="Geller-Mcgrath D.E."/>
            <person name="Sieber C.M."/>
            <person name="Emerson J.B."/>
            <person name="Anantharaman K."/>
            <person name="Thomas B.C."/>
            <person name="Malmstrom R."/>
            <person name="Stieglmeier M."/>
            <person name="Klingl A."/>
            <person name="Woyke T."/>
            <person name="Ryan C.M."/>
            <person name="Banfield J.F."/>
        </authorList>
    </citation>
    <scope>NUCLEOTIDE SEQUENCE [LARGE SCALE GENOMIC DNA]</scope>
    <source>
        <strain evidence="2">CG10_big_fil_rev_8_21_14_0_10_37_15</strain>
    </source>
</reference>
<name>A0A2H0R5U1_9BACT</name>
<comment type="caution">
    <text evidence="2">The sequence shown here is derived from an EMBL/GenBank/DDBJ whole genome shotgun (WGS) entry which is preliminary data.</text>
</comment>
<feature type="signal peptide" evidence="1">
    <location>
        <begin position="1"/>
        <end position="27"/>
    </location>
</feature>
<dbReference type="AlphaFoldDB" id="A0A2H0R5U1"/>